<dbReference type="Proteomes" id="UP000243217">
    <property type="component" value="Unassembled WGS sequence"/>
</dbReference>
<name>A0A1W0A479_9STRA</name>
<comment type="caution">
    <text evidence="2">The sequence shown here is derived from an EMBL/GenBank/DDBJ whole genome shotgun (WGS) entry which is preliminary data.</text>
</comment>
<evidence type="ECO:0000313" key="3">
    <source>
        <dbReference type="Proteomes" id="UP000243217"/>
    </source>
</evidence>
<organism evidence="2 3">
    <name type="scientific">Thraustotheca clavata</name>
    <dbReference type="NCBI Taxonomy" id="74557"/>
    <lineage>
        <taxon>Eukaryota</taxon>
        <taxon>Sar</taxon>
        <taxon>Stramenopiles</taxon>
        <taxon>Oomycota</taxon>
        <taxon>Saprolegniomycetes</taxon>
        <taxon>Saprolegniales</taxon>
        <taxon>Achlyaceae</taxon>
        <taxon>Thraustotheca</taxon>
    </lineage>
</organism>
<feature type="compositionally biased region" description="Basic and acidic residues" evidence="1">
    <location>
        <begin position="1"/>
        <end position="15"/>
    </location>
</feature>
<sequence>MGEGGKRKSTRETSKRPFVFKTPQKVASPFIFTKKQRREADDGNDDAFYEDESMLPLVETPSKPINRYRKAARRKPTPEETAIRARLIENQEHHRLQMFDTLCTHLHKRILAHTASHSSNKETCTKKQVAQVLEKAAAVIKEEFASNEPIEEEERPELDTVQTIIASLEEKLQVLLKQQQEWSNFLDNVPNTLKELADAAPQPSMDDVRPAGSRGNATAQELIHEQNALCQRVLELKDQLRFLDISIEDLERMMSASQATRSSLFDTFHESEFKGYAHMQTPKEAIKALMALFS</sequence>
<accession>A0A1W0A479</accession>
<dbReference type="AlphaFoldDB" id="A0A1W0A479"/>
<protein>
    <submittedName>
        <fullName evidence="2">Uncharacterized protein</fullName>
    </submittedName>
</protein>
<feature type="region of interest" description="Disordered" evidence="1">
    <location>
        <begin position="1"/>
        <end position="20"/>
    </location>
</feature>
<gene>
    <name evidence="2" type="ORF">THRCLA_02722</name>
</gene>
<evidence type="ECO:0000256" key="1">
    <source>
        <dbReference type="SAM" id="MobiDB-lite"/>
    </source>
</evidence>
<dbReference type="EMBL" id="JNBS01000506">
    <property type="protein sequence ID" value="OQS05092.1"/>
    <property type="molecule type" value="Genomic_DNA"/>
</dbReference>
<keyword evidence="3" id="KW-1185">Reference proteome</keyword>
<evidence type="ECO:0000313" key="2">
    <source>
        <dbReference type="EMBL" id="OQS05092.1"/>
    </source>
</evidence>
<reference evidence="2 3" key="1">
    <citation type="journal article" date="2014" name="Genome Biol. Evol.">
        <title>The secreted proteins of Achlya hypogyna and Thraustotheca clavata identify the ancestral oomycete secretome and reveal gene acquisitions by horizontal gene transfer.</title>
        <authorList>
            <person name="Misner I."/>
            <person name="Blouin N."/>
            <person name="Leonard G."/>
            <person name="Richards T.A."/>
            <person name="Lane C.E."/>
        </authorList>
    </citation>
    <scope>NUCLEOTIDE SEQUENCE [LARGE SCALE GENOMIC DNA]</scope>
    <source>
        <strain evidence="2 3">ATCC 34112</strain>
    </source>
</reference>
<dbReference type="OrthoDB" id="167401at2759"/>
<proteinExistence type="predicted"/>